<accession>A0A2V5KVC8</accession>
<protein>
    <submittedName>
        <fullName evidence="2">C-di-GMP phosphodiesterase</fullName>
    </submittedName>
</protein>
<dbReference type="PANTHER" id="PTHR43155:SF2">
    <property type="entry name" value="CYCLIC DI-GMP PHOSPHODIESTERASE PA4108"/>
    <property type="match status" value="1"/>
</dbReference>
<dbReference type="NCBIfam" id="TIGR00277">
    <property type="entry name" value="HDIG"/>
    <property type="match status" value="1"/>
</dbReference>
<dbReference type="PANTHER" id="PTHR43155">
    <property type="entry name" value="CYCLIC DI-GMP PHOSPHODIESTERASE PA4108-RELATED"/>
    <property type="match status" value="1"/>
</dbReference>
<dbReference type="EMBL" id="QJVJ01000007">
    <property type="protein sequence ID" value="PYI53476.1"/>
    <property type="molecule type" value="Genomic_DNA"/>
</dbReference>
<dbReference type="SUPFAM" id="SSF109604">
    <property type="entry name" value="HD-domain/PDEase-like"/>
    <property type="match status" value="1"/>
</dbReference>
<name>A0A2V5KVC8_9BACL</name>
<dbReference type="AlphaFoldDB" id="A0A2V5KVC8"/>
<dbReference type="InterPro" id="IPR003607">
    <property type="entry name" value="HD/PDEase_dom"/>
</dbReference>
<proteinExistence type="predicted"/>
<evidence type="ECO:0000313" key="2">
    <source>
        <dbReference type="EMBL" id="PYI53476.1"/>
    </source>
</evidence>
<sequence length="323" mass="35649">MRLIQISEYDERTMQLAKPVYDSHRRVLLGANHRIHPKILDRLIDMGIRILFIEDAESRGITMEEMMDMPTWLDVVQVVRECFDAASAKKPLAVKPVLAAAGKLIAEMKQRPVLVPIPTTTVPAELKAYAHAVNVALLSLQIGKHLGYNELQLRDLAVGCLLHDIGKAIAADRAKHPEAGFELLRGIRELSLLSAHVAFQHHETLDGEGFPRGLKGDVLEFAQICGLANLYENAVSERSLPPHEALEIVMTKNETAYAGKLVQAFVTGVPSYPPGTKVKLSNGFDAIVVRIEAHMHRPVVRLVSNETELPLADHPSVTVLQVC</sequence>
<reference evidence="2 3" key="1">
    <citation type="submission" date="2018-05" db="EMBL/GenBank/DDBJ databases">
        <title>Paenibacillus flagellatus sp. nov., isolated from selenium mineral soil.</title>
        <authorList>
            <person name="Dai X."/>
        </authorList>
    </citation>
    <scope>NUCLEOTIDE SEQUENCE [LARGE SCALE GENOMIC DNA]</scope>
    <source>
        <strain evidence="2 3">DXL2</strain>
    </source>
</reference>
<feature type="domain" description="HD" evidence="1">
    <location>
        <begin position="128"/>
        <end position="234"/>
    </location>
</feature>
<dbReference type="CDD" id="cd00077">
    <property type="entry name" value="HDc"/>
    <property type="match status" value="1"/>
</dbReference>
<organism evidence="2 3">
    <name type="scientific">Paenibacillus flagellatus</name>
    <dbReference type="NCBI Taxonomy" id="2211139"/>
    <lineage>
        <taxon>Bacteria</taxon>
        <taxon>Bacillati</taxon>
        <taxon>Bacillota</taxon>
        <taxon>Bacilli</taxon>
        <taxon>Bacillales</taxon>
        <taxon>Paenibacillaceae</taxon>
        <taxon>Paenibacillus</taxon>
    </lineage>
</organism>
<comment type="caution">
    <text evidence="2">The sequence shown here is derived from an EMBL/GenBank/DDBJ whole genome shotgun (WGS) entry which is preliminary data.</text>
</comment>
<dbReference type="InterPro" id="IPR006674">
    <property type="entry name" value="HD_domain"/>
</dbReference>
<dbReference type="PROSITE" id="PS51831">
    <property type="entry name" value="HD"/>
    <property type="match status" value="1"/>
</dbReference>
<dbReference type="Gene3D" id="1.10.3210.10">
    <property type="entry name" value="Hypothetical protein af1432"/>
    <property type="match status" value="1"/>
</dbReference>
<dbReference type="OrthoDB" id="9759601at2"/>
<evidence type="ECO:0000313" key="3">
    <source>
        <dbReference type="Proteomes" id="UP000247476"/>
    </source>
</evidence>
<dbReference type="SMART" id="SM00471">
    <property type="entry name" value="HDc"/>
    <property type="match status" value="1"/>
</dbReference>
<dbReference type="RefSeq" id="WP_110841247.1">
    <property type="nucleotide sequence ID" value="NZ_QJVJ01000007.1"/>
</dbReference>
<evidence type="ECO:0000259" key="1">
    <source>
        <dbReference type="PROSITE" id="PS51831"/>
    </source>
</evidence>
<dbReference type="Pfam" id="PF01966">
    <property type="entry name" value="HD"/>
    <property type="match status" value="1"/>
</dbReference>
<keyword evidence="3" id="KW-1185">Reference proteome</keyword>
<gene>
    <name evidence="2" type="ORF">DLM86_17030</name>
</gene>
<dbReference type="InterPro" id="IPR006675">
    <property type="entry name" value="HDIG_dom"/>
</dbReference>
<dbReference type="Proteomes" id="UP000247476">
    <property type="component" value="Unassembled WGS sequence"/>
</dbReference>